<dbReference type="InterPro" id="IPR038501">
    <property type="entry name" value="Spore_GerAC_C_sf"/>
</dbReference>
<evidence type="ECO:0000256" key="1">
    <source>
        <dbReference type="ARBA" id="ARBA00004635"/>
    </source>
</evidence>
<dbReference type="AlphaFoldDB" id="A0A328U4B3"/>
<name>A0A328U4B3_9BACL</name>
<evidence type="ECO:0000256" key="5">
    <source>
        <dbReference type="ARBA" id="ARBA00023136"/>
    </source>
</evidence>
<dbReference type="Pfam" id="PF05504">
    <property type="entry name" value="Spore_GerAC"/>
    <property type="match status" value="1"/>
</dbReference>
<evidence type="ECO:0000313" key="11">
    <source>
        <dbReference type="EMBL" id="RAP75745.1"/>
    </source>
</evidence>
<sequence>MNRYLLLICLALISVVLSGCWDSNELNDLAVSVGMGLDKKGNKVQVSTQIVNPSEVATKRGGGYSAPVTTFTATERTTLEALRKITSVSPRKVFSSHLRILVIGEALARNGVAEVMDSISRNHELRSDFYIIVPKGTTAKSVLSILNPIEKIPSNKMFSSLEVSEGTWAPAAKVELFEFMADLSDPSKENILTGIRIAGDASAGNKLSNVEQIVPSAILQYSGIAVFKGDRLVDWLNQDESKGYNYIVGNVKNSIGHIRCPDGNGVLTVDVTRTISKIKGILSNGKPKIKINLFIEENVAGVQCQIDLTKPETIREIEDLSNQKLTTMMESAIRKAQRNKADIFGFGQAIENAHPRQWQKLKNDWPDRFSDLDVDINVDTRIRRLGTTSNSAIESWE</sequence>
<evidence type="ECO:0000256" key="3">
    <source>
        <dbReference type="ARBA" id="ARBA00022544"/>
    </source>
</evidence>
<protein>
    <submittedName>
        <fullName evidence="11">Ger(X)C family spore germination protein</fullName>
    </submittedName>
</protein>
<comment type="caution">
    <text evidence="11">The sequence shown here is derived from an EMBL/GenBank/DDBJ whole genome shotgun (WGS) entry which is preliminary data.</text>
</comment>
<dbReference type="InterPro" id="IPR008844">
    <property type="entry name" value="Spore_GerAC-like"/>
</dbReference>
<comment type="subcellular location">
    <subcellularLocation>
        <location evidence="1">Membrane</location>
        <topology evidence="1">Lipid-anchor</topology>
    </subcellularLocation>
</comment>
<keyword evidence="5" id="KW-0472">Membrane</keyword>
<dbReference type="RefSeq" id="WP_112881970.1">
    <property type="nucleotide sequence ID" value="NZ_QLUW01000002.1"/>
</dbReference>
<dbReference type="PANTHER" id="PTHR35789">
    <property type="entry name" value="SPORE GERMINATION PROTEIN B3"/>
    <property type="match status" value="1"/>
</dbReference>
<evidence type="ECO:0000256" key="2">
    <source>
        <dbReference type="ARBA" id="ARBA00007886"/>
    </source>
</evidence>
<dbReference type="InterPro" id="IPR046953">
    <property type="entry name" value="Spore_GerAC-like_C"/>
</dbReference>
<dbReference type="OrthoDB" id="9816067at2"/>
<dbReference type="EMBL" id="QLUW01000002">
    <property type="protein sequence ID" value="RAP75745.1"/>
    <property type="molecule type" value="Genomic_DNA"/>
</dbReference>
<evidence type="ECO:0000256" key="4">
    <source>
        <dbReference type="ARBA" id="ARBA00022729"/>
    </source>
</evidence>
<evidence type="ECO:0000259" key="10">
    <source>
        <dbReference type="Pfam" id="PF25198"/>
    </source>
</evidence>
<dbReference type="Gene3D" id="3.30.300.210">
    <property type="entry name" value="Nutrient germinant receptor protein C, domain 3"/>
    <property type="match status" value="1"/>
</dbReference>
<accession>A0A328U4B3</accession>
<reference evidence="11 12" key="1">
    <citation type="submission" date="2018-06" db="EMBL/GenBank/DDBJ databases">
        <title>Paenibacillus montanisoli sp. nov., isolated from mountain area soil.</title>
        <authorList>
            <person name="Wu M."/>
        </authorList>
    </citation>
    <scope>NUCLEOTIDE SEQUENCE [LARGE SCALE GENOMIC DNA]</scope>
    <source>
        <strain evidence="11 12">RA17</strain>
    </source>
</reference>
<feature type="domain" description="Spore germination GerAC-like C-terminal" evidence="9">
    <location>
        <begin position="222"/>
        <end position="386"/>
    </location>
</feature>
<dbReference type="GO" id="GO:0009847">
    <property type="term" value="P:spore germination"/>
    <property type="evidence" value="ECO:0007669"/>
    <property type="project" value="InterPro"/>
</dbReference>
<keyword evidence="3" id="KW-0309">Germination</keyword>
<dbReference type="NCBIfam" id="TIGR02887">
    <property type="entry name" value="spore_ger_x_C"/>
    <property type="match status" value="1"/>
</dbReference>
<dbReference type="InterPro" id="IPR057336">
    <property type="entry name" value="GerAC_N"/>
</dbReference>
<proteinExistence type="inferred from homology"/>
<feature type="signal peptide" evidence="8">
    <location>
        <begin position="1"/>
        <end position="19"/>
    </location>
</feature>
<keyword evidence="6" id="KW-0564">Palmitate</keyword>
<feature type="domain" description="Spore germination protein N-terminal" evidence="10">
    <location>
        <begin position="22"/>
        <end position="196"/>
    </location>
</feature>
<keyword evidence="4 8" id="KW-0732">Signal</keyword>
<evidence type="ECO:0000256" key="6">
    <source>
        <dbReference type="ARBA" id="ARBA00023139"/>
    </source>
</evidence>
<evidence type="ECO:0000256" key="8">
    <source>
        <dbReference type="SAM" id="SignalP"/>
    </source>
</evidence>
<dbReference type="PANTHER" id="PTHR35789:SF1">
    <property type="entry name" value="SPORE GERMINATION PROTEIN B3"/>
    <property type="match status" value="1"/>
</dbReference>
<dbReference type="Pfam" id="PF25198">
    <property type="entry name" value="Spore_GerAC_N"/>
    <property type="match status" value="1"/>
</dbReference>
<dbReference type="Proteomes" id="UP000249260">
    <property type="component" value="Unassembled WGS sequence"/>
</dbReference>
<evidence type="ECO:0000313" key="12">
    <source>
        <dbReference type="Proteomes" id="UP000249260"/>
    </source>
</evidence>
<dbReference type="PROSITE" id="PS51257">
    <property type="entry name" value="PROKAR_LIPOPROTEIN"/>
    <property type="match status" value="1"/>
</dbReference>
<organism evidence="11 12">
    <name type="scientific">Paenibacillus montanisoli</name>
    <dbReference type="NCBI Taxonomy" id="2081970"/>
    <lineage>
        <taxon>Bacteria</taxon>
        <taxon>Bacillati</taxon>
        <taxon>Bacillota</taxon>
        <taxon>Bacilli</taxon>
        <taxon>Bacillales</taxon>
        <taxon>Paenibacillaceae</taxon>
        <taxon>Paenibacillus</taxon>
    </lineage>
</organism>
<keyword evidence="12" id="KW-1185">Reference proteome</keyword>
<keyword evidence="7" id="KW-0449">Lipoprotein</keyword>
<gene>
    <name evidence="11" type="ORF">DL346_09850</name>
</gene>
<evidence type="ECO:0000256" key="7">
    <source>
        <dbReference type="ARBA" id="ARBA00023288"/>
    </source>
</evidence>
<feature type="chain" id="PRO_5038793510" evidence="8">
    <location>
        <begin position="20"/>
        <end position="397"/>
    </location>
</feature>
<comment type="similarity">
    <text evidence="2">Belongs to the GerABKC lipoprotein family.</text>
</comment>
<evidence type="ECO:0000259" key="9">
    <source>
        <dbReference type="Pfam" id="PF05504"/>
    </source>
</evidence>
<dbReference type="GO" id="GO:0016020">
    <property type="term" value="C:membrane"/>
    <property type="evidence" value="ECO:0007669"/>
    <property type="project" value="UniProtKB-SubCell"/>
</dbReference>